<sequence length="147" mass="17206">MTDEISPGEKLFVDKIRALLGIRGDVFKGIRTREYIEQHLKKVREFALYYEYKSVDKLDDLTDLPLMLAYCSSNMDIYHYRVTCVPTKFGVGKQAWTVERSWVNKRFTSLRMLVDYYQDMYFVPSEENKHGDLFPPPGNESSSLESP</sequence>
<dbReference type="PANTHER" id="PTHR31128">
    <property type="entry name" value="PROTEIN CBR-CLEC-135-RELATED"/>
    <property type="match status" value="1"/>
</dbReference>
<dbReference type="PANTHER" id="PTHR31128:SF9">
    <property type="entry name" value="DUF3444 DOMAIN-CONTAINING PROTEIN-RELATED"/>
    <property type="match status" value="1"/>
</dbReference>
<organism evidence="1 2">
    <name type="scientific">Ditylenchus destructor</name>
    <dbReference type="NCBI Taxonomy" id="166010"/>
    <lineage>
        <taxon>Eukaryota</taxon>
        <taxon>Metazoa</taxon>
        <taxon>Ecdysozoa</taxon>
        <taxon>Nematoda</taxon>
        <taxon>Chromadorea</taxon>
        <taxon>Rhabditida</taxon>
        <taxon>Tylenchina</taxon>
        <taxon>Tylenchomorpha</taxon>
        <taxon>Sphaerularioidea</taxon>
        <taxon>Anguinidae</taxon>
        <taxon>Anguininae</taxon>
        <taxon>Ditylenchus</taxon>
    </lineage>
</organism>
<evidence type="ECO:0000313" key="1">
    <source>
        <dbReference type="EMBL" id="KAI1728445.1"/>
    </source>
</evidence>
<keyword evidence="2" id="KW-1185">Reference proteome</keyword>
<name>A0AAD4NGU0_9BILA</name>
<dbReference type="EMBL" id="JAKKPZ010000001">
    <property type="protein sequence ID" value="KAI1728445.1"/>
    <property type="molecule type" value="Genomic_DNA"/>
</dbReference>
<gene>
    <name evidence="1" type="ORF">DdX_00628</name>
</gene>
<dbReference type="AlphaFoldDB" id="A0AAD4NGU0"/>
<dbReference type="Proteomes" id="UP001201812">
    <property type="component" value="Unassembled WGS sequence"/>
</dbReference>
<protein>
    <submittedName>
        <fullName evidence="1">Uncharacterized protein</fullName>
    </submittedName>
</protein>
<reference evidence="1" key="1">
    <citation type="submission" date="2022-01" db="EMBL/GenBank/DDBJ databases">
        <title>Genome Sequence Resource for Two Populations of Ditylenchus destructor, the Migratory Endoparasitic Phytonematode.</title>
        <authorList>
            <person name="Zhang H."/>
            <person name="Lin R."/>
            <person name="Xie B."/>
        </authorList>
    </citation>
    <scope>NUCLEOTIDE SEQUENCE</scope>
    <source>
        <strain evidence="1">BazhouSP</strain>
    </source>
</reference>
<proteinExistence type="predicted"/>
<evidence type="ECO:0000313" key="2">
    <source>
        <dbReference type="Proteomes" id="UP001201812"/>
    </source>
</evidence>
<comment type="caution">
    <text evidence="1">The sequence shown here is derived from an EMBL/GenBank/DDBJ whole genome shotgun (WGS) entry which is preliminary data.</text>
</comment>
<accession>A0AAD4NGU0</accession>